<dbReference type="Gene3D" id="3.40.1090.10">
    <property type="entry name" value="Cytosolic phospholipase A2 catalytic domain"/>
    <property type="match status" value="1"/>
</dbReference>
<evidence type="ECO:0000256" key="6">
    <source>
        <dbReference type="SAM" id="SignalP"/>
    </source>
</evidence>
<dbReference type="Proteomes" id="UP000002173">
    <property type="component" value="Unassembled WGS sequence"/>
</dbReference>
<keyword evidence="3 4" id="KW-0443">Lipid metabolism</keyword>
<feature type="region of interest" description="Disordered" evidence="5">
    <location>
        <begin position="379"/>
        <end position="427"/>
    </location>
</feature>
<reference evidence="9" key="3">
    <citation type="journal article" date="2021" name="Int. J. Parasitol.">
        <title>Comparative analysis of gene expression between Babesia bovis blood stages and kinetes allowed by improved genome annotation.</title>
        <authorList>
            <person name="Ueti M.W."/>
            <person name="Johnson W.C."/>
            <person name="Kappmeyer L.S."/>
            <person name="Herndon D.R."/>
            <person name="Mousel M.R."/>
            <person name="Reif K.E."/>
            <person name="Taus N.S."/>
            <person name="Ifeonu O.O."/>
            <person name="Silva J.C."/>
            <person name="Suarez C.E."/>
            <person name="Brayton K.A."/>
        </authorList>
    </citation>
    <scope>NUCLEOTIDE SEQUENCE [LARGE SCALE GENOMIC DNA]</scope>
</reference>
<evidence type="ECO:0000256" key="1">
    <source>
        <dbReference type="ARBA" id="ARBA00022801"/>
    </source>
</evidence>
<dbReference type="GO" id="GO:0004620">
    <property type="term" value="F:phospholipase activity"/>
    <property type="evidence" value="ECO:0007669"/>
    <property type="project" value="InterPro"/>
</dbReference>
<dbReference type="InterPro" id="IPR045217">
    <property type="entry name" value="PNPLA8-like"/>
</dbReference>
<evidence type="ECO:0000256" key="3">
    <source>
        <dbReference type="ARBA" id="ARBA00023098"/>
    </source>
</evidence>
<dbReference type="RefSeq" id="XP_001611186.1">
    <property type="nucleotide sequence ID" value="XM_001611136.1"/>
</dbReference>
<proteinExistence type="predicted"/>
<dbReference type="STRING" id="5865.A7AM34"/>
<dbReference type="GeneID" id="5479431"/>
<dbReference type="InterPro" id="IPR016035">
    <property type="entry name" value="Acyl_Trfase/lysoPLipase"/>
</dbReference>
<feature type="short sequence motif" description="GXSXG" evidence="4">
    <location>
        <begin position="919"/>
        <end position="923"/>
    </location>
</feature>
<keyword evidence="9" id="KW-1185">Reference proteome</keyword>
<feature type="domain" description="PNPLA" evidence="7">
    <location>
        <begin position="883"/>
        <end position="1084"/>
    </location>
</feature>
<dbReference type="VEuPathDB" id="PiroplasmaDB:BBOV_III000510"/>
<keyword evidence="1 4" id="KW-0378">Hydrolase</keyword>
<dbReference type="eggNOG" id="KOG4231">
    <property type="taxonomic scope" value="Eukaryota"/>
</dbReference>
<dbReference type="SUPFAM" id="SSF52151">
    <property type="entry name" value="FabD/lysophospholipase-like"/>
    <property type="match status" value="1"/>
</dbReference>
<feature type="chain" id="PRO_5002704178" evidence="6">
    <location>
        <begin position="29"/>
        <end position="1263"/>
    </location>
</feature>
<feature type="short sequence motif" description="DGA/G" evidence="4">
    <location>
        <begin position="1071"/>
        <end position="1073"/>
    </location>
</feature>
<feature type="signal peptide" evidence="6">
    <location>
        <begin position="1"/>
        <end position="28"/>
    </location>
</feature>
<feature type="compositionally biased region" description="Low complexity" evidence="5">
    <location>
        <begin position="275"/>
        <end position="287"/>
    </location>
</feature>
<feature type="short sequence motif" description="GXGXXG" evidence="4">
    <location>
        <begin position="887"/>
        <end position="892"/>
    </location>
</feature>
<dbReference type="PROSITE" id="PS51635">
    <property type="entry name" value="PNPLA"/>
    <property type="match status" value="1"/>
</dbReference>
<evidence type="ECO:0000256" key="5">
    <source>
        <dbReference type="SAM" id="MobiDB-lite"/>
    </source>
</evidence>
<dbReference type="GO" id="GO:0016042">
    <property type="term" value="P:lipid catabolic process"/>
    <property type="evidence" value="ECO:0007669"/>
    <property type="project" value="UniProtKB-UniRule"/>
</dbReference>
<keyword evidence="2 4" id="KW-0442">Lipid degradation</keyword>
<dbReference type="GO" id="GO:0016020">
    <property type="term" value="C:membrane"/>
    <property type="evidence" value="ECO:0007669"/>
    <property type="project" value="TreeGrafter"/>
</dbReference>
<evidence type="ECO:0000313" key="9">
    <source>
        <dbReference type="Proteomes" id="UP000002173"/>
    </source>
</evidence>
<reference evidence="8 9" key="1">
    <citation type="journal article" date="2007" name="PLoS Pathog.">
        <title>Genome sequence of Babesia bovis and comparative analysis of apicomplexan hemoprotozoa.</title>
        <authorList>
            <person name="Brayton K.A."/>
            <person name="Lau A.O.T."/>
            <person name="Herndon D.R."/>
            <person name="Hannick L."/>
            <person name="Kappmeyer L.S."/>
            <person name="Berens S.J."/>
            <person name="Bidwell S.L."/>
            <person name="Brown W.C."/>
            <person name="Crabtree J."/>
            <person name="Fadrosh D."/>
            <person name="Feldblum T."/>
            <person name="Forberger H.A."/>
            <person name="Haas B.J."/>
            <person name="Howell J.M."/>
            <person name="Khouri H."/>
            <person name="Koo H."/>
            <person name="Mann D.J."/>
            <person name="Norimine J."/>
            <person name="Paulsen I.T."/>
            <person name="Radune D."/>
            <person name="Ren Q."/>
            <person name="Smith R.K. Jr."/>
            <person name="Suarez C.E."/>
            <person name="White O."/>
            <person name="Wortman J.R."/>
            <person name="Knowles D.P. Jr."/>
            <person name="McElwain T.F."/>
            <person name="Nene V.M."/>
        </authorList>
    </citation>
    <scope>NUCLEOTIDE SEQUENCE [LARGE SCALE GENOMIC DNA]</scope>
    <source>
        <strain evidence="8">T2Bo</strain>
    </source>
</reference>
<evidence type="ECO:0000256" key="4">
    <source>
        <dbReference type="PROSITE-ProRule" id="PRU01161"/>
    </source>
</evidence>
<sequence length="1263" mass="140203">MWTFWSTKWFVLSLTLFGMWIRWQPLQGSLLYPCFVVATEHHGAASFVTSRQHFRRTSLKEGVTSVSPLEYNYNRGRRHTIGGNVESEDISFRDFATAELDLPILEEVYQPSFKDLLIPDNEDIVIHISELLLQFSALTDSPKRYVAVNALRLLVQNRPECLKTLKDMNGVNALVDLLQRRYQSGIWNRISGYIRSRSSMITYPIKLMEANILVILLEAVKRDAELRQVISQNKSLMSHLCNLFVFGDKHTEAPTSPVQGPAPQETASLQDVKVSESTSTSSGSCASYNGNSNAKVAPPSPPSHTSSISRESANADAVNAWTTKSLIRQLIANMDVTNDEDTRNQLNKMRSTPGADKNAITELKNIVIRAAADTRARANAAASGSSGAPSTSPDAKDNQSPGAVSPSATEGNQEVSKPVVTTATPSKPDGPFAAFAKLVDHKHYGINRGGKSAKVEKKVDNGPRLLWIPYCISKTENLQDAIRRNLRISLGDHVASNIVVDGLNDLTLERSGKIHPDLVYGMLLLCRPSPASGINSCLPTISFSSDSRRKVPIERDHGAYMVVSNLELVESKYLNGLMLVKKLLNQLSIATRLVEIDDILKELWTLIGAKNKDMLDFLYEHFDLKYLAKLIVIADKYAQIGDLAAKDKDSDPLKSLKETMTTISDFFEKTFDKATNINWKDLFQSPFAKKDEYETGSLTNIKNHETTDVKLTNHKYKLALEAIENGNVSRSIQTTICGMLIDMVYFDGVRTLAAIRRCDELVASLKAMRNKLPKPMKIADVLGGEDKRYVPVIDRLGVVSKTKLIRNPARYKDARYMEELAHHQIDDYGTVLVSVGDWTKKAWSRQPVVPSNVIGPFFNGNKLLNMIGEHEQNRFKNRGLRVLSIDGGGSKGVIVLEILLDLEKRLGRPLYEVFDVIVGNSCGGIIGAFLALEKSRVTDVQRYFDAMLGDVFKKEGYGSKGKRLFTHLAYYNEQTLYDALTAAFGNLELIDYSVDPDAPKFCCLSVQLDIYPFKPVLWRSYNYPPNAESKKNSPRIIDGTFAVKTPDALRATSAAPTYFPMMEINGALYADGALYANNPSAIAVIESKLLYPDVPIDLLVSISNGDWNDMFSLDAATAAAAGIDIAPSDTESKDNNTTERVPPLDKIYNDIVLRSGMTCPRATQKTVGLDKLLKHIIFSATNTEMVHLSLHAVMGDHYVRINPSMPLVELDVVVPEVLQDLKDRTKEFLKQEDTIEVMDRIAKVLSSKTSPEQAKGPAEDNDK</sequence>
<dbReference type="PANTHER" id="PTHR24185">
    <property type="entry name" value="CALCIUM-INDEPENDENT PHOSPHOLIPASE A2-GAMMA"/>
    <property type="match status" value="1"/>
</dbReference>
<accession>A7AM34</accession>
<dbReference type="PANTHER" id="PTHR24185:SF1">
    <property type="entry name" value="CALCIUM-INDEPENDENT PHOSPHOLIPASE A2-GAMMA"/>
    <property type="match status" value="1"/>
</dbReference>
<dbReference type="SUPFAM" id="SSF48371">
    <property type="entry name" value="ARM repeat"/>
    <property type="match status" value="1"/>
</dbReference>
<dbReference type="OMA" id="MCNINME"/>
<name>A7AM34_BABBO</name>
<dbReference type="GO" id="GO:0006631">
    <property type="term" value="P:fatty acid metabolic process"/>
    <property type="evidence" value="ECO:0007669"/>
    <property type="project" value="TreeGrafter"/>
</dbReference>
<dbReference type="KEGG" id="bbo:BBOV_III000510"/>
<organism evidence="8 9">
    <name type="scientific">Babesia bovis</name>
    <dbReference type="NCBI Taxonomy" id="5865"/>
    <lineage>
        <taxon>Eukaryota</taxon>
        <taxon>Sar</taxon>
        <taxon>Alveolata</taxon>
        <taxon>Apicomplexa</taxon>
        <taxon>Aconoidasida</taxon>
        <taxon>Piroplasmida</taxon>
        <taxon>Babesiidae</taxon>
        <taxon>Babesia</taxon>
    </lineage>
</organism>
<feature type="active site" description="Proton acceptor" evidence="4">
    <location>
        <position position="1071"/>
    </location>
</feature>
<feature type="active site" description="Nucleophile" evidence="4">
    <location>
        <position position="921"/>
    </location>
</feature>
<dbReference type="Pfam" id="PF01734">
    <property type="entry name" value="Patatin"/>
    <property type="match status" value="1"/>
</dbReference>
<keyword evidence="6" id="KW-0732">Signal</keyword>
<reference evidence="9" key="2">
    <citation type="journal article" date="2020" name="Data Brief">
        <title>Transcriptome dataset of Babesia bovis life stages within vertebrate and invertebrate hosts.</title>
        <authorList>
            <person name="Ueti M.W."/>
            <person name="Johnson W.C."/>
            <person name="Kappmeyer L.S."/>
            <person name="Herndon D.R."/>
            <person name="Mousel M.R."/>
            <person name="Reif K.E."/>
            <person name="Taus N.S."/>
            <person name="Ifeonu O.O."/>
            <person name="Silva J.C."/>
            <person name="Suarez C.E."/>
            <person name="Brayton K.A."/>
        </authorList>
    </citation>
    <scope>NUCLEOTIDE SEQUENCE [LARGE SCALE GENOMIC DNA]</scope>
</reference>
<evidence type="ECO:0000259" key="7">
    <source>
        <dbReference type="PROSITE" id="PS51635"/>
    </source>
</evidence>
<feature type="compositionally biased region" description="Polar residues" evidence="5">
    <location>
        <begin position="398"/>
        <end position="425"/>
    </location>
</feature>
<dbReference type="InParanoid" id="A7AM34"/>
<gene>
    <name evidence="8" type="ORF">BBOV_III000510</name>
</gene>
<feature type="compositionally biased region" description="Low complexity" evidence="5">
    <location>
        <begin position="379"/>
        <end position="393"/>
    </location>
</feature>
<dbReference type="InterPro" id="IPR016024">
    <property type="entry name" value="ARM-type_fold"/>
</dbReference>
<comment type="caution">
    <text evidence="8">The sequence shown here is derived from an EMBL/GenBank/DDBJ whole genome shotgun (WGS) entry which is preliminary data.</text>
</comment>
<evidence type="ECO:0000256" key="2">
    <source>
        <dbReference type="ARBA" id="ARBA00022963"/>
    </source>
</evidence>
<dbReference type="CDD" id="cd07211">
    <property type="entry name" value="Pat_PNPLA8"/>
    <property type="match status" value="1"/>
</dbReference>
<feature type="region of interest" description="Disordered" evidence="5">
    <location>
        <begin position="252"/>
        <end position="311"/>
    </location>
</feature>
<evidence type="ECO:0000313" key="8">
    <source>
        <dbReference type="EMBL" id="EDO07618.1"/>
    </source>
</evidence>
<dbReference type="AlphaFoldDB" id="A7AM34"/>
<protein>
    <submittedName>
        <fullName evidence="8">Patatin-like phospholipase family protein</fullName>
    </submittedName>
</protein>
<dbReference type="EMBL" id="AAXT01000001">
    <property type="protein sequence ID" value="EDO07618.1"/>
    <property type="molecule type" value="Genomic_DNA"/>
</dbReference>
<dbReference type="InterPro" id="IPR002641">
    <property type="entry name" value="PNPLA_dom"/>
</dbReference>